<dbReference type="Proteomes" id="UP000031512">
    <property type="component" value="Chromosome 1"/>
</dbReference>
<dbReference type="GO" id="GO:0008270">
    <property type="term" value="F:zinc ion binding"/>
    <property type="evidence" value="ECO:0007669"/>
    <property type="project" value="UniProtKB-KW"/>
</dbReference>
<dbReference type="GeneID" id="15807179"/>
<evidence type="ECO:0000313" key="17">
    <source>
        <dbReference type="EMBL" id="AFZ79032.1"/>
    </source>
</evidence>
<dbReference type="RefSeq" id="XP_004828698.1">
    <property type="nucleotide sequence ID" value="XM_004828641.1"/>
</dbReference>
<evidence type="ECO:0000256" key="2">
    <source>
        <dbReference type="ARBA" id="ARBA00004123"/>
    </source>
</evidence>
<keyword evidence="18" id="KW-1185">Reference proteome</keyword>
<organism evidence="17 18">
    <name type="scientific">Theileria equi strain WA</name>
    <dbReference type="NCBI Taxonomy" id="1537102"/>
    <lineage>
        <taxon>Eukaryota</taxon>
        <taxon>Sar</taxon>
        <taxon>Alveolata</taxon>
        <taxon>Apicomplexa</taxon>
        <taxon>Aconoidasida</taxon>
        <taxon>Piroplasmida</taxon>
        <taxon>Theileriidae</taxon>
        <taxon>Theileria</taxon>
    </lineage>
</organism>
<dbReference type="PROSITE" id="PS00518">
    <property type="entry name" value="ZF_RING_1"/>
    <property type="match status" value="1"/>
</dbReference>
<dbReference type="KEGG" id="beq:BEWA_018770"/>
<evidence type="ECO:0000256" key="10">
    <source>
        <dbReference type="ARBA" id="ARBA00022853"/>
    </source>
</evidence>
<comment type="similarity">
    <text evidence="4 14">Belongs to the BRE1 family.</text>
</comment>
<keyword evidence="8 14" id="KW-0833">Ubl conjugation pathway</keyword>
<gene>
    <name evidence="17" type="ORF">BEWA_018770</name>
</gene>
<proteinExistence type="inferred from homology"/>
<keyword evidence="5 14" id="KW-0808">Transferase</keyword>
<dbReference type="InterPro" id="IPR013956">
    <property type="entry name" value="E3_ubiquit_lig_Bre1"/>
</dbReference>
<evidence type="ECO:0000256" key="6">
    <source>
        <dbReference type="ARBA" id="ARBA00022723"/>
    </source>
</evidence>
<evidence type="ECO:0000256" key="12">
    <source>
        <dbReference type="ARBA" id="ARBA00023242"/>
    </source>
</evidence>
<evidence type="ECO:0000313" key="18">
    <source>
        <dbReference type="Proteomes" id="UP000031512"/>
    </source>
</evidence>
<evidence type="ECO:0000256" key="8">
    <source>
        <dbReference type="ARBA" id="ARBA00022786"/>
    </source>
</evidence>
<dbReference type="eggNOG" id="KOG0978">
    <property type="taxonomic scope" value="Eukaryota"/>
</dbReference>
<name>L0ATQ9_THEEQ</name>
<evidence type="ECO:0000256" key="3">
    <source>
        <dbReference type="ARBA" id="ARBA00004906"/>
    </source>
</evidence>
<evidence type="ECO:0000256" key="5">
    <source>
        <dbReference type="ARBA" id="ARBA00022679"/>
    </source>
</evidence>
<dbReference type="Pfam" id="PF00097">
    <property type="entry name" value="zf-C3HC4"/>
    <property type="match status" value="1"/>
</dbReference>
<reference evidence="17 18" key="1">
    <citation type="journal article" date="2012" name="BMC Genomics">
        <title>Comparative genomic analysis and phylogenetic position of Theileria equi.</title>
        <authorList>
            <person name="Kappmeyer L.S."/>
            <person name="Thiagarajan M."/>
            <person name="Herndon D.R."/>
            <person name="Ramsay J.D."/>
            <person name="Caler E."/>
            <person name="Djikeng A."/>
            <person name="Gillespie J.J."/>
            <person name="Lau A.O."/>
            <person name="Roalson E.H."/>
            <person name="Silva J.C."/>
            <person name="Silva M.G."/>
            <person name="Suarez C.E."/>
            <person name="Ueti M.W."/>
            <person name="Nene V.M."/>
            <person name="Mealey R.H."/>
            <person name="Knowles D.P."/>
            <person name="Brayton K.A."/>
        </authorList>
    </citation>
    <scope>NUCLEOTIDE SEQUENCE [LARGE SCALE GENOMIC DNA]</scope>
    <source>
        <strain evidence="17 18">WA</strain>
    </source>
</reference>
<dbReference type="STRING" id="1537102.L0ATQ9"/>
<evidence type="ECO:0000256" key="9">
    <source>
        <dbReference type="ARBA" id="ARBA00022833"/>
    </source>
</evidence>
<dbReference type="SMART" id="SM00184">
    <property type="entry name" value="RING"/>
    <property type="match status" value="1"/>
</dbReference>
<dbReference type="AlphaFoldDB" id="L0ATQ9"/>
<evidence type="ECO:0000256" key="13">
    <source>
        <dbReference type="PROSITE-ProRule" id="PRU00175"/>
    </source>
</evidence>
<dbReference type="PANTHER" id="PTHR23163">
    <property type="entry name" value="RING FINGER PROTEIN-RELATED"/>
    <property type="match status" value="1"/>
</dbReference>
<dbReference type="EMBL" id="CP001669">
    <property type="protein sequence ID" value="AFZ79032.1"/>
    <property type="molecule type" value="Genomic_DNA"/>
</dbReference>
<evidence type="ECO:0000256" key="7">
    <source>
        <dbReference type="ARBA" id="ARBA00022771"/>
    </source>
</evidence>
<dbReference type="VEuPathDB" id="PiroplasmaDB:BEWA_018770"/>
<dbReference type="OrthoDB" id="10266039at2759"/>
<feature type="coiled-coil region" evidence="15">
    <location>
        <begin position="23"/>
        <end position="57"/>
    </location>
</feature>
<dbReference type="InterPro" id="IPR018957">
    <property type="entry name" value="Znf_C3HC4_RING-type"/>
</dbReference>
<sequence>MVLKKRLRSDTSLLDEQLPLNDIELYQQNNHQLHEALEEYRKENDTLYRNNVILSRKNDCLDLLLVSISSLWDMLNSDIDKLLSQRISNYSLESSKSSDKQYDGTKLQTSSNSGFWERLIDVNFPFQLSTTDCKQLDVDLDNLSYIYDNDDCLLADVDYSGNDEEWLRVKDIFIQNKLSFFNKKKNDLLTSIKSFCLSKNNSNEDSFKTDQVIESSVDNNQCLSKTEVTQLLKFGCFNYKKLLILLNEKHKTLKEVVNNLRIENSRLDKQNSLLKFELKSCNTDSNPSPSKNITPISSIEASFDVSSTIGDSCNVKVIDNIDDVSEELIIGSSLYLKLFSHCKGLDDEISRLEKENSQLKIDISNIVRALDEKYSAFKEKYEQLSTSVLDQVEKYEILCSQKEQDLLLLKNDYSALNKNFEEKNKENEKLLIESSEKDDRIMQLTAHNTSLCRQFVQNTSTSSSHPELEDFKEQLLNISEELEMISTAFEEKKRTCDEVMRQLNDNTTNKEKIISLQTSYNTVQEKLNKIVSICDSKLSNYTQHKETLENIIQDYKDSWFHSYKRSCYLEQQRDNAYSALSEVQSQYRKSCRTQKALQNRLSLNDQSTASEMGDSLISMSDTNHVFRENEILRRRMTCTVCCESFRDHCITKCGHVFCQKCLNNSIKSRNRKCPQCKINFDKNDTQRIFLD</sequence>
<dbReference type="PANTHER" id="PTHR23163:SF0">
    <property type="entry name" value="E3 UBIQUITIN-PROTEIN LIGASE BRE1"/>
    <property type="match status" value="1"/>
</dbReference>
<evidence type="ECO:0000256" key="14">
    <source>
        <dbReference type="RuleBase" id="RU365038"/>
    </source>
</evidence>
<keyword evidence="12 14" id="KW-0539">Nucleus</keyword>
<dbReference type="SUPFAM" id="SSF57850">
    <property type="entry name" value="RING/U-box"/>
    <property type="match status" value="1"/>
</dbReference>
<keyword evidence="6 14" id="KW-0479">Metal-binding</keyword>
<comment type="subcellular location">
    <subcellularLocation>
        <location evidence="2 14">Nucleus</location>
    </subcellularLocation>
</comment>
<dbReference type="GO" id="GO:0016567">
    <property type="term" value="P:protein ubiquitination"/>
    <property type="evidence" value="ECO:0007669"/>
    <property type="project" value="UniProtKB-UniRule"/>
</dbReference>
<evidence type="ECO:0000256" key="4">
    <source>
        <dbReference type="ARBA" id="ARBA00005555"/>
    </source>
</evidence>
<evidence type="ECO:0000256" key="11">
    <source>
        <dbReference type="ARBA" id="ARBA00023054"/>
    </source>
</evidence>
<evidence type="ECO:0000256" key="1">
    <source>
        <dbReference type="ARBA" id="ARBA00000900"/>
    </source>
</evidence>
<keyword evidence="10 14" id="KW-0156">Chromatin regulator</keyword>
<protein>
    <recommendedName>
        <fullName evidence="14">E3 ubiquitin protein ligase</fullName>
        <ecNumber evidence="14">2.3.2.27</ecNumber>
    </recommendedName>
</protein>
<dbReference type="UniPathway" id="UPA00143"/>
<feature type="coiled-coil region" evidence="15">
    <location>
        <begin position="243"/>
        <end position="270"/>
    </location>
</feature>
<keyword evidence="9 14" id="KW-0862">Zinc</keyword>
<dbReference type="CDD" id="cd16499">
    <property type="entry name" value="RING-HC_Bre1-like"/>
    <property type="match status" value="1"/>
</dbReference>
<dbReference type="InterPro" id="IPR001841">
    <property type="entry name" value="Znf_RING"/>
</dbReference>
<feature type="domain" description="RING-type" evidence="16">
    <location>
        <begin position="638"/>
        <end position="677"/>
    </location>
</feature>
<dbReference type="PROSITE" id="PS50089">
    <property type="entry name" value="ZF_RING_2"/>
    <property type="match status" value="1"/>
</dbReference>
<dbReference type="EC" id="2.3.2.27" evidence="14"/>
<keyword evidence="11 14" id="KW-0175">Coiled coil</keyword>
<evidence type="ECO:0000259" key="16">
    <source>
        <dbReference type="PROSITE" id="PS50089"/>
    </source>
</evidence>
<dbReference type="InterPro" id="IPR017907">
    <property type="entry name" value="Znf_RING_CS"/>
</dbReference>
<keyword evidence="7 13" id="KW-0863">Zinc-finger</keyword>
<feature type="coiled-coil region" evidence="15">
    <location>
        <begin position="399"/>
        <end position="437"/>
    </location>
</feature>
<dbReference type="Gene3D" id="3.30.40.10">
    <property type="entry name" value="Zinc/RING finger domain, C3HC4 (zinc finger)"/>
    <property type="match status" value="1"/>
</dbReference>
<dbReference type="GO" id="GO:0005634">
    <property type="term" value="C:nucleus"/>
    <property type="evidence" value="ECO:0007669"/>
    <property type="project" value="UniProtKB-SubCell"/>
</dbReference>
<comment type="pathway">
    <text evidence="3 14">Protein modification; protein ubiquitination.</text>
</comment>
<dbReference type="GO" id="GO:0061630">
    <property type="term" value="F:ubiquitin protein ligase activity"/>
    <property type="evidence" value="ECO:0007669"/>
    <property type="project" value="UniProtKB-EC"/>
</dbReference>
<feature type="coiled-coil region" evidence="15">
    <location>
        <begin position="342"/>
        <end position="369"/>
    </location>
</feature>
<dbReference type="InterPro" id="IPR013083">
    <property type="entry name" value="Znf_RING/FYVE/PHD"/>
</dbReference>
<dbReference type="GO" id="GO:0006325">
    <property type="term" value="P:chromatin organization"/>
    <property type="evidence" value="ECO:0007669"/>
    <property type="project" value="UniProtKB-KW"/>
</dbReference>
<evidence type="ECO:0000256" key="15">
    <source>
        <dbReference type="SAM" id="Coils"/>
    </source>
</evidence>
<accession>L0ATQ9</accession>
<comment type="catalytic activity">
    <reaction evidence="1 14">
        <text>S-ubiquitinyl-[E2 ubiquitin-conjugating enzyme]-L-cysteine + [acceptor protein]-L-lysine = [E2 ubiquitin-conjugating enzyme]-L-cysteine + N(6)-ubiquitinyl-[acceptor protein]-L-lysine.</text>
        <dbReference type="EC" id="2.3.2.27"/>
    </reaction>
</comment>
<dbReference type="GO" id="GO:0033503">
    <property type="term" value="C:HULC complex"/>
    <property type="evidence" value="ECO:0007669"/>
    <property type="project" value="TreeGrafter"/>
</dbReference>